<dbReference type="PANTHER" id="PTHR11610">
    <property type="entry name" value="LIPASE"/>
    <property type="match status" value="1"/>
</dbReference>
<comment type="caution">
    <text evidence="7">The sequence shown here is derived from an EMBL/GenBank/DDBJ whole genome shotgun (WGS) entry which is preliminary data.</text>
</comment>
<dbReference type="Pfam" id="PF00151">
    <property type="entry name" value="Lipase"/>
    <property type="match status" value="1"/>
</dbReference>
<dbReference type="SUPFAM" id="SSF53474">
    <property type="entry name" value="alpha/beta-Hydrolases"/>
    <property type="match status" value="1"/>
</dbReference>
<keyword evidence="5" id="KW-0732">Signal</keyword>
<comment type="subcellular location">
    <subcellularLocation>
        <location evidence="1">Secreted</location>
    </subcellularLocation>
</comment>
<evidence type="ECO:0000313" key="7">
    <source>
        <dbReference type="EMBL" id="OXA57767.1"/>
    </source>
</evidence>
<keyword evidence="3" id="KW-0964">Secreted</keyword>
<evidence type="ECO:0000256" key="2">
    <source>
        <dbReference type="ARBA" id="ARBA00010701"/>
    </source>
</evidence>
<dbReference type="EMBL" id="LNIX01000003">
    <property type="protein sequence ID" value="OXA57767.1"/>
    <property type="molecule type" value="Genomic_DNA"/>
</dbReference>
<name>A0A226EKX1_FOLCA</name>
<evidence type="ECO:0000256" key="1">
    <source>
        <dbReference type="ARBA" id="ARBA00004613"/>
    </source>
</evidence>
<accession>A0A226EKX1</accession>
<feature type="signal peptide" evidence="5">
    <location>
        <begin position="1"/>
        <end position="26"/>
    </location>
</feature>
<dbReference type="InterPro" id="IPR029058">
    <property type="entry name" value="AB_hydrolase_fold"/>
</dbReference>
<evidence type="ECO:0000256" key="5">
    <source>
        <dbReference type="SAM" id="SignalP"/>
    </source>
</evidence>
<gene>
    <name evidence="7" type="ORF">Fcan01_07855</name>
</gene>
<evidence type="ECO:0000259" key="6">
    <source>
        <dbReference type="Pfam" id="PF00151"/>
    </source>
</evidence>
<dbReference type="InterPro" id="IPR013818">
    <property type="entry name" value="Lipase"/>
</dbReference>
<dbReference type="GO" id="GO:0005615">
    <property type="term" value="C:extracellular space"/>
    <property type="evidence" value="ECO:0007669"/>
    <property type="project" value="TreeGrafter"/>
</dbReference>
<dbReference type="GO" id="GO:0016298">
    <property type="term" value="F:lipase activity"/>
    <property type="evidence" value="ECO:0007669"/>
    <property type="project" value="InterPro"/>
</dbReference>
<evidence type="ECO:0000256" key="4">
    <source>
        <dbReference type="RuleBase" id="RU004262"/>
    </source>
</evidence>
<dbReference type="InterPro" id="IPR000734">
    <property type="entry name" value="TAG_lipase"/>
</dbReference>
<keyword evidence="8" id="KW-1185">Reference proteome</keyword>
<dbReference type="AlphaFoldDB" id="A0A226EKX1"/>
<dbReference type="GO" id="GO:0016042">
    <property type="term" value="P:lipid catabolic process"/>
    <property type="evidence" value="ECO:0007669"/>
    <property type="project" value="TreeGrafter"/>
</dbReference>
<dbReference type="OrthoDB" id="199913at2759"/>
<organism evidence="7 8">
    <name type="scientific">Folsomia candida</name>
    <name type="common">Springtail</name>
    <dbReference type="NCBI Taxonomy" id="158441"/>
    <lineage>
        <taxon>Eukaryota</taxon>
        <taxon>Metazoa</taxon>
        <taxon>Ecdysozoa</taxon>
        <taxon>Arthropoda</taxon>
        <taxon>Hexapoda</taxon>
        <taxon>Collembola</taxon>
        <taxon>Entomobryomorpha</taxon>
        <taxon>Isotomoidea</taxon>
        <taxon>Isotomidae</taxon>
        <taxon>Proisotominae</taxon>
        <taxon>Folsomia</taxon>
    </lineage>
</organism>
<dbReference type="OMA" id="APYGNIH"/>
<feature type="chain" id="PRO_5013302436" evidence="5">
    <location>
        <begin position="27"/>
        <end position="355"/>
    </location>
</feature>
<proteinExistence type="inferred from homology"/>
<sequence>MCGKTSILRLLLLLVAFLGFISGSKSQTTVFDIPEDSSGIPLANEEELSNQNESGLLLSNDPRHVAFYLYPNPDNITDNDVIMIGNSESLSTSRYDAAKPALFIIHGFLNNYTTRYSQTVKNEFLKQGFSKTLNILVVDWGKLATPANLTAWLSQIHDPLKDLYYRASVNNVPKVGKVVSEFISFLISEQRLESPANVTLLGFSLGAQISGYAGKFVKQNNTILIGRITGLDPAGPLYQSAPANEKLNANDGTFVDIVKTGTADFYPNGGGPNQSDCLDIGVELVPNTISGTCAHNRAWIYYLAGLSKNITACACISQADPIICRMFCKNKVRFGFHCPPTASGGYYFDIYAKDP</sequence>
<evidence type="ECO:0000256" key="3">
    <source>
        <dbReference type="ARBA" id="ARBA00022525"/>
    </source>
</evidence>
<comment type="similarity">
    <text evidence="2 4">Belongs to the AB hydrolase superfamily. Lipase family.</text>
</comment>
<evidence type="ECO:0000313" key="8">
    <source>
        <dbReference type="Proteomes" id="UP000198287"/>
    </source>
</evidence>
<feature type="domain" description="Lipase" evidence="6">
    <location>
        <begin position="63"/>
        <end position="309"/>
    </location>
</feature>
<dbReference type="STRING" id="158441.A0A226EKX1"/>
<dbReference type="Proteomes" id="UP000198287">
    <property type="component" value="Unassembled WGS sequence"/>
</dbReference>
<dbReference type="PANTHER" id="PTHR11610:SF173">
    <property type="entry name" value="LIPASE DOMAIN-CONTAINING PROTEIN-RELATED"/>
    <property type="match status" value="1"/>
</dbReference>
<protein>
    <submittedName>
        <fullName evidence="7">Endothelial lipase</fullName>
    </submittedName>
</protein>
<reference evidence="7 8" key="1">
    <citation type="submission" date="2015-12" db="EMBL/GenBank/DDBJ databases">
        <title>The genome of Folsomia candida.</title>
        <authorList>
            <person name="Faddeeva A."/>
            <person name="Derks M.F."/>
            <person name="Anvar Y."/>
            <person name="Smit S."/>
            <person name="Van Straalen N."/>
            <person name="Roelofs D."/>
        </authorList>
    </citation>
    <scope>NUCLEOTIDE SEQUENCE [LARGE SCALE GENOMIC DNA]</scope>
    <source>
        <strain evidence="7 8">VU population</strain>
        <tissue evidence="7">Whole body</tissue>
    </source>
</reference>
<dbReference type="Gene3D" id="3.40.50.1820">
    <property type="entry name" value="alpha/beta hydrolase"/>
    <property type="match status" value="1"/>
</dbReference>
<dbReference type="GO" id="GO:0017171">
    <property type="term" value="F:serine hydrolase activity"/>
    <property type="evidence" value="ECO:0007669"/>
    <property type="project" value="TreeGrafter"/>
</dbReference>